<evidence type="ECO:0000313" key="4">
    <source>
        <dbReference type="Proteomes" id="UP000318017"/>
    </source>
</evidence>
<dbReference type="EC" id="3.4.16.4" evidence="3"/>
<dbReference type="EMBL" id="CP036298">
    <property type="protein sequence ID" value="QDV26577.1"/>
    <property type="molecule type" value="Genomic_DNA"/>
</dbReference>
<sequence length="538" mass="58615">MRTIGPLLCAMWSFMLLVGCNHESKDRRAVPADIQAIFDRELYRESVWALRVVDLDSGEVLYDQNSEDSLFIGSVRKVFTIGETLEALGPEFRFRTPVHRRGIVRDDGVLEGDLILVAKGDFTMGGRRSPDGTMAITNLDHNEANTLGNAILTSPNPLWGFDSLAAQVAGSGIKAVNGEVVIDDRLFQPFEFREEFMVSPIFVNDDLIDLVIRPTRPGKLAEVEHRPLSQAFTVTSELTTALPGEGERVELAPNLADGLGAGGSSGAVAGRLPADFVPPITESWPWVRTFRITEPANYARTVFIEALQRAGVKIVNAQAVGSNRSDLLPPRDTYTAETLQAELESLPFAEYAKFVLKVSYNIGSDTSLMLWGLTQGCDNLEDALALEREHLVGKIGIPESEFHFVDGSGGGPTTATNTAVLQMLKYNAESSFFPQFLDSLPVLGGDGPLAFFTDFESDPTLAGAKGNAYAKTGTFAIGSKDGILLKGQSLAGFIDTQHGRRLMYSLTVNNVQLSNDVQELLKVSQDQSTITAILWRDH</sequence>
<keyword evidence="4" id="KW-1185">Reference proteome</keyword>
<dbReference type="GO" id="GO:0009002">
    <property type="term" value="F:serine-type D-Ala-D-Ala carboxypeptidase activity"/>
    <property type="evidence" value="ECO:0007669"/>
    <property type="project" value="UniProtKB-EC"/>
</dbReference>
<dbReference type="OrthoDB" id="9802627at2"/>
<keyword evidence="3" id="KW-0645">Protease</keyword>
<dbReference type="Proteomes" id="UP000318017">
    <property type="component" value="Chromosome"/>
</dbReference>
<dbReference type="RefSeq" id="WP_145082791.1">
    <property type="nucleotide sequence ID" value="NZ_CP036298.1"/>
</dbReference>
<dbReference type="PROSITE" id="PS51257">
    <property type="entry name" value="PROKAR_LIPOPROTEIN"/>
    <property type="match status" value="1"/>
</dbReference>
<accession>A0A518GDD9</accession>
<dbReference type="Gene3D" id="3.50.80.20">
    <property type="entry name" value="D-Ala-D-Ala carboxypeptidase C, peptidase S13"/>
    <property type="match status" value="1"/>
</dbReference>
<evidence type="ECO:0000256" key="2">
    <source>
        <dbReference type="ARBA" id="ARBA00022801"/>
    </source>
</evidence>
<gene>
    <name evidence="3" type="primary">dac</name>
    <name evidence="3" type="ORF">Q31a_49510</name>
</gene>
<dbReference type="KEGG" id="ahel:Q31a_49510"/>
<protein>
    <submittedName>
        <fullName evidence="3">D-alanyl-D-alanine carboxypeptidase</fullName>
        <ecNumber evidence="3">3.4.16.4</ecNumber>
    </submittedName>
</protein>
<dbReference type="PANTHER" id="PTHR30023:SF0">
    <property type="entry name" value="PENICILLIN-SENSITIVE CARBOXYPEPTIDASE A"/>
    <property type="match status" value="1"/>
</dbReference>
<dbReference type="Gene3D" id="3.40.710.10">
    <property type="entry name" value="DD-peptidase/beta-lactamase superfamily"/>
    <property type="match status" value="1"/>
</dbReference>
<dbReference type="InterPro" id="IPR012338">
    <property type="entry name" value="Beta-lactam/transpept-like"/>
</dbReference>
<comment type="similarity">
    <text evidence="1">Belongs to the peptidase S13 family.</text>
</comment>
<name>A0A518GDD9_9BACT</name>
<evidence type="ECO:0000256" key="1">
    <source>
        <dbReference type="ARBA" id="ARBA00006096"/>
    </source>
</evidence>
<dbReference type="InterPro" id="IPR000667">
    <property type="entry name" value="Peptidase_S13"/>
</dbReference>
<keyword evidence="3" id="KW-0121">Carboxypeptidase</keyword>
<evidence type="ECO:0000313" key="3">
    <source>
        <dbReference type="EMBL" id="QDV26577.1"/>
    </source>
</evidence>
<dbReference type="PANTHER" id="PTHR30023">
    <property type="entry name" value="D-ALANYL-D-ALANINE CARBOXYPEPTIDASE"/>
    <property type="match status" value="1"/>
</dbReference>
<proteinExistence type="inferred from homology"/>
<keyword evidence="2 3" id="KW-0378">Hydrolase</keyword>
<dbReference type="GO" id="GO:0006508">
    <property type="term" value="P:proteolysis"/>
    <property type="evidence" value="ECO:0007669"/>
    <property type="project" value="InterPro"/>
</dbReference>
<dbReference type="AlphaFoldDB" id="A0A518GDD9"/>
<dbReference type="Pfam" id="PF02113">
    <property type="entry name" value="Peptidase_S13"/>
    <property type="match status" value="1"/>
</dbReference>
<organism evidence="3 4">
    <name type="scientific">Aureliella helgolandensis</name>
    <dbReference type="NCBI Taxonomy" id="2527968"/>
    <lineage>
        <taxon>Bacteria</taxon>
        <taxon>Pseudomonadati</taxon>
        <taxon>Planctomycetota</taxon>
        <taxon>Planctomycetia</taxon>
        <taxon>Pirellulales</taxon>
        <taxon>Pirellulaceae</taxon>
        <taxon>Aureliella</taxon>
    </lineage>
</organism>
<dbReference type="GO" id="GO:0000270">
    <property type="term" value="P:peptidoglycan metabolic process"/>
    <property type="evidence" value="ECO:0007669"/>
    <property type="project" value="TreeGrafter"/>
</dbReference>
<reference evidence="3 4" key="1">
    <citation type="submission" date="2019-02" db="EMBL/GenBank/DDBJ databases">
        <title>Deep-cultivation of Planctomycetes and their phenomic and genomic characterization uncovers novel biology.</title>
        <authorList>
            <person name="Wiegand S."/>
            <person name="Jogler M."/>
            <person name="Boedeker C."/>
            <person name="Pinto D."/>
            <person name="Vollmers J."/>
            <person name="Rivas-Marin E."/>
            <person name="Kohn T."/>
            <person name="Peeters S.H."/>
            <person name="Heuer A."/>
            <person name="Rast P."/>
            <person name="Oberbeckmann S."/>
            <person name="Bunk B."/>
            <person name="Jeske O."/>
            <person name="Meyerdierks A."/>
            <person name="Storesund J.E."/>
            <person name="Kallscheuer N."/>
            <person name="Luecker S."/>
            <person name="Lage O.M."/>
            <person name="Pohl T."/>
            <person name="Merkel B.J."/>
            <person name="Hornburger P."/>
            <person name="Mueller R.-W."/>
            <person name="Bruemmer F."/>
            <person name="Labrenz M."/>
            <person name="Spormann A.M."/>
            <person name="Op den Camp H."/>
            <person name="Overmann J."/>
            <person name="Amann R."/>
            <person name="Jetten M.S.M."/>
            <person name="Mascher T."/>
            <person name="Medema M.H."/>
            <person name="Devos D.P."/>
            <person name="Kaster A.-K."/>
            <person name="Ovreas L."/>
            <person name="Rohde M."/>
            <person name="Galperin M.Y."/>
            <person name="Jogler C."/>
        </authorList>
    </citation>
    <scope>NUCLEOTIDE SEQUENCE [LARGE SCALE GENOMIC DNA]</scope>
    <source>
        <strain evidence="3 4">Q31a</strain>
    </source>
</reference>
<dbReference type="SUPFAM" id="SSF56601">
    <property type="entry name" value="beta-lactamase/transpeptidase-like"/>
    <property type="match status" value="1"/>
</dbReference>